<dbReference type="CDD" id="cd00060">
    <property type="entry name" value="FHA"/>
    <property type="match status" value="1"/>
</dbReference>
<dbReference type="InterPro" id="IPR017735">
    <property type="entry name" value="T6SS_FHA"/>
</dbReference>
<dbReference type="Gene3D" id="2.60.200.20">
    <property type="match status" value="1"/>
</dbReference>
<feature type="region of interest" description="Disordered" evidence="1">
    <location>
        <begin position="172"/>
        <end position="245"/>
    </location>
</feature>
<dbReference type="PROSITE" id="PS50006">
    <property type="entry name" value="FHA_DOMAIN"/>
    <property type="match status" value="1"/>
</dbReference>
<evidence type="ECO:0000313" key="4">
    <source>
        <dbReference type="Proteomes" id="UP001161388"/>
    </source>
</evidence>
<organism evidence="3 4">
    <name type="scientific">Sulfitobacter pacificus</name>
    <dbReference type="NCBI Taxonomy" id="1499314"/>
    <lineage>
        <taxon>Bacteria</taxon>
        <taxon>Pseudomonadati</taxon>
        <taxon>Pseudomonadota</taxon>
        <taxon>Alphaproteobacteria</taxon>
        <taxon>Rhodobacterales</taxon>
        <taxon>Roseobacteraceae</taxon>
        <taxon>Sulfitobacter</taxon>
    </lineage>
</organism>
<reference evidence="3" key="1">
    <citation type="journal article" date="2014" name="Int. J. Syst. Evol. Microbiol.">
        <title>Complete genome of a new Firmicutes species belonging to the dominant human colonic microbiota ('Ruminococcus bicirculans') reveals two chromosomes and a selective capacity to utilize plant glucans.</title>
        <authorList>
            <consortium name="NISC Comparative Sequencing Program"/>
            <person name="Wegmann U."/>
            <person name="Louis P."/>
            <person name="Goesmann A."/>
            <person name="Henrissat B."/>
            <person name="Duncan S.H."/>
            <person name="Flint H.J."/>
        </authorList>
    </citation>
    <scope>NUCLEOTIDE SEQUENCE</scope>
    <source>
        <strain evidence="3">NBRC 109915</strain>
    </source>
</reference>
<evidence type="ECO:0000259" key="2">
    <source>
        <dbReference type="PROSITE" id="PS50006"/>
    </source>
</evidence>
<dbReference type="Proteomes" id="UP001161388">
    <property type="component" value="Unassembled WGS sequence"/>
</dbReference>
<comment type="caution">
    <text evidence="3">The sequence shown here is derived from an EMBL/GenBank/DDBJ whole genome shotgun (WGS) entry which is preliminary data.</text>
</comment>
<feature type="region of interest" description="Disordered" evidence="1">
    <location>
        <begin position="107"/>
        <end position="160"/>
    </location>
</feature>
<accession>A0ABQ5VR87</accession>
<dbReference type="Pfam" id="PF00498">
    <property type="entry name" value="FHA"/>
    <property type="match status" value="1"/>
</dbReference>
<name>A0ABQ5VR87_9RHOB</name>
<dbReference type="InterPro" id="IPR046883">
    <property type="entry name" value="T6SS_FHA_C"/>
</dbReference>
<protein>
    <recommendedName>
        <fullName evidence="2">FHA domain-containing protein</fullName>
    </recommendedName>
</protein>
<dbReference type="SUPFAM" id="SSF49879">
    <property type="entry name" value="SMAD/FHA domain"/>
    <property type="match status" value="1"/>
</dbReference>
<evidence type="ECO:0000256" key="1">
    <source>
        <dbReference type="SAM" id="MobiDB-lite"/>
    </source>
</evidence>
<reference evidence="3" key="2">
    <citation type="submission" date="2023-01" db="EMBL/GenBank/DDBJ databases">
        <title>Draft genome sequence of Sulfitobacter pacificus strain NBRC 109915.</title>
        <authorList>
            <person name="Sun Q."/>
            <person name="Mori K."/>
        </authorList>
    </citation>
    <scope>NUCLEOTIDE SEQUENCE</scope>
    <source>
        <strain evidence="3">NBRC 109915</strain>
    </source>
</reference>
<dbReference type="SMART" id="SM00240">
    <property type="entry name" value="FHA"/>
    <property type="match status" value="1"/>
</dbReference>
<feature type="compositionally biased region" description="Low complexity" evidence="1">
    <location>
        <begin position="107"/>
        <end position="117"/>
    </location>
</feature>
<dbReference type="InterPro" id="IPR008984">
    <property type="entry name" value="SMAD_FHA_dom_sf"/>
</dbReference>
<proteinExistence type="predicted"/>
<dbReference type="NCBIfam" id="TIGR03354">
    <property type="entry name" value="VI_FHA"/>
    <property type="match status" value="1"/>
</dbReference>
<dbReference type="Pfam" id="PF20232">
    <property type="entry name" value="T6SS_FHA_C"/>
    <property type="match status" value="1"/>
</dbReference>
<gene>
    <name evidence="3" type="ORF">GCM10007927_42220</name>
</gene>
<feature type="compositionally biased region" description="Pro residues" evidence="1">
    <location>
        <begin position="204"/>
        <end position="227"/>
    </location>
</feature>
<evidence type="ECO:0000313" key="3">
    <source>
        <dbReference type="EMBL" id="GLQ29418.1"/>
    </source>
</evidence>
<dbReference type="InterPro" id="IPR000253">
    <property type="entry name" value="FHA_dom"/>
</dbReference>
<sequence length="454" mass="48738">MTLRMRIDNFDTLEDGGPTWITLDQRGASVGRRASMDWILPDPAKHVSSHHFDIQYHDGAYWLRDVSTNGTYLQGSYYRIDGPVQLKGGERLIVGHYIIAVELSTRQAPAPARQQRPGVTVDPWGGIGTDADPWDMGADPNTGGLAPVNPLPNPAANPHHLDEMAQDFVPLQQPANPQHRPPDASQLQQPNVHPSQGDAVQHPPQQPVQSPPPPLAAPKAVPMPPVGNPAETVIKPPPRRTTPAPAVAEPIPVAAPGRPDGQAILAAFCAGAGIDPKSVEGVDPLALVEALGKSARVTVDEVMLMLKDRASVKQFTRSGERTMRSATGNNPMKFMPDSDQALAALLLSPREGFLTGAEGFENALSDLRRHQTAVFAALQPALAEVLTGLAPDEIAERDGTSSNLLSGSKKTRNWDAFVKRWDQKASTGDHGMLDVFLRAFAKAYADATGKSDQP</sequence>
<keyword evidence="4" id="KW-1185">Reference proteome</keyword>
<feature type="compositionally biased region" description="Polar residues" evidence="1">
    <location>
        <begin position="185"/>
        <end position="194"/>
    </location>
</feature>
<dbReference type="EMBL" id="BSNL01000024">
    <property type="protein sequence ID" value="GLQ29418.1"/>
    <property type="molecule type" value="Genomic_DNA"/>
</dbReference>
<feature type="domain" description="FHA" evidence="2">
    <location>
        <begin position="28"/>
        <end position="78"/>
    </location>
</feature>